<comment type="caution">
    <text evidence="2">The sequence shown here is derived from an EMBL/GenBank/DDBJ whole genome shotgun (WGS) entry which is preliminary data.</text>
</comment>
<organism evidence="2 3">
    <name type="scientific">Haloferax volcanii</name>
    <name type="common">Halobacterium volcanii</name>
    <dbReference type="NCBI Taxonomy" id="2246"/>
    <lineage>
        <taxon>Archaea</taxon>
        <taxon>Methanobacteriati</taxon>
        <taxon>Methanobacteriota</taxon>
        <taxon>Stenosarchaea group</taxon>
        <taxon>Halobacteria</taxon>
        <taxon>Halobacteriales</taxon>
        <taxon>Haloferacaceae</taxon>
        <taxon>Haloferax</taxon>
    </lineage>
</organism>
<name>A0A558FWG0_HALVO</name>
<dbReference type="EMBL" id="VMTR01000253">
    <property type="protein sequence ID" value="TVT89844.1"/>
    <property type="molecule type" value="Genomic_DNA"/>
</dbReference>
<proteinExistence type="predicted"/>
<dbReference type="Proteomes" id="UP000320212">
    <property type="component" value="Unassembled WGS sequence"/>
</dbReference>
<gene>
    <name evidence="2" type="primary">rps5p</name>
    <name evidence="2" type="ORF">FQA18_18300</name>
</gene>
<feature type="non-terminal residue" evidence="2">
    <location>
        <position position="50"/>
    </location>
</feature>
<reference evidence="2 3" key="1">
    <citation type="submission" date="2019-07" db="EMBL/GenBank/DDBJ databases">
        <title>Draft genome sequence of Haloferax volcanii SS0101, isolated from salt farm in Samut Sakhon, Thailand.</title>
        <authorList>
            <person name="Wanthongcharoen S."/>
            <person name="Yamprayoonswat W."/>
            <person name="Ruangsuj P."/>
            <person name="Thongpramul N."/>
            <person name="Jumpathong W."/>
            <person name="Sittihan S."/>
            <person name="Kanjanavas P."/>
            <person name="Yasawong M."/>
        </authorList>
    </citation>
    <scope>NUCLEOTIDE SEQUENCE [LARGE SCALE GENOMIC DNA]</scope>
    <source>
        <strain evidence="2 3">SS0101</strain>
    </source>
</reference>
<keyword evidence="2" id="KW-0687">Ribonucleoprotein</keyword>
<keyword evidence="2" id="KW-0689">Ribosomal protein</keyword>
<sequence>MSSNNNGWEPRTRLGRMVQNGDVTSMDQALETGLPLKEPQLVDQLLPGLD</sequence>
<accession>A0A558FWG0</accession>
<feature type="region of interest" description="Disordered" evidence="1">
    <location>
        <begin position="1"/>
        <end position="23"/>
    </location>
</feature>
<dbReference type="GO" id="GO:0005840">
    <property type="term" value="C:ribosome"/>
    <property type="evidence" value="ECO:0007669"/>
    <property type="project" value="UniProtKB-KW"/>
</dbReference>
<dbReference type="AlphaFoldDB" id="A0A558FWG0"/>
<evidence type="ECO:0000313" key="3">
    <source>
        <dbReference type="Proteomes" id="UP000320212"/>
    </source>
</evidence>
<evidence type="ECO:0000313" key="2">
    <source>
        <dbReference type="EMBL" id="TVT89844.1"/>
    </source>
</evidence>
<protein>
    <submittedName>
        <fullName evidence="2">30S ribosomal protein S5</fullName>
    </submittedName>
</protein>
<evidence type="ECO:0000256" key="1">
    <source>
        <dbReference type="SAM" id="MobiDB-lite"/>
    </source>
</evidence>
<dbReference type="Gene3D" id="3.30.160.20">
    <property type="match status" value="1"/>
</dbReference>